<reference evidence="6" key="1">
    <citation type="submission" date="2016-10" db="EMBL/GenBank/DDBJ databases">
        <authorList>
            <person name="Varghese N."/>
            <person name="Submissions S."/>
        </authorList>
    </citation>
    <scope>NUCLEOTIDE SEQUENCE [LARGE SCALE GENOMIC DNA]</scope>
    <source>
        <strain evidence="6">DSM 44260</strain>
    </source>
</reference>
<keyword evidence="2" id="KW-1015">Disulfide bond</keyword>
<dbReference type="Pfam" id="PF13472">
    <property type="entry name" value="Lipase_GDSL_2"/>
    <property type="match status" value="1"/>
</dbReference>
<dbReference type="GO" id="GO:0019433">
    <property type="term" value="P:triglyceride catabolic process"/>
    <property type="evidence" value="ECO:0007669"/>
    <property type="project" value="TreeGrafter"/>
</dbReference>
<dbReference type="SUPFAM" id="SSF52266">
    <property type="entry name" value="SGNH hydrolase"/>
    <property type="match status" value="1"/>
</dbReference>
<evidence type="ECO:0000259" key="4">
    <source>
        <dbReference type="Pfam" id="PF13472"/>
    </source>
</evidence>
<feature type="signal peptide" evidence="3">
    <location>
        <begin position="1"/>
        <end position="22"/>
    </location>
</feature>
<proteinExistence type="predicted"/>
<evidence type="ECO:0000256" key="1">
    <source>
        <dbReference type="PIRSR" id="PIRSR637460-1"/>
    </source>
</evidence>
<dbReference type="PANTHER" id="PTHR37981">
    <property type="entry name" value="LIPASE 2"/>
    <property type="match status" value="1"/>
</dbReference>
<organism evidence="5 6">
    <name type="scientific">Actinokineospora terrae</name>
    <dbReference type="NCBI Taxonomy" id="155974"/>
    <lineage>
        <taxon>Bacteria</taxon>
        <taxon>Bacillati</taxon>
        <taxon>Actinomycetota</taxon>
        <taxon>Actinomycetes</taxon>
        <taxon>Pseudonocardiales</taxon>
        <taxon>Pseudonocardiaceae</taxon>
        <taxon>Actinokineospora</taxon>
    </lineage>
</organism>
<keyword evidence="3" id="KW-0732">Signal</keyword>
<dbReference type="InterPro" id="IPR037460">
    <property type="entry name" value="SEST-like"/>
</dbReference>
<dbReference type="InterPro" id="IPR013830">
    <property type="entry name" value="SGNH_hydro"/>
</dbReference>
<feature type="active site" evidence="1">
    <location>
        <position position="268"/>
    </location>
</feature>
<sequence>MRAAAMALSVFLVCAAATPSTAVTPRPVFQHYVALGDSYAAGPGIPEQNGTPPGCGRSSANYAGKLARWLRVTQFTDVSCGGATTVHMNQPQQVPEGENPPQFTVLRADTDLVTITIGGNDFGFGEILSTCARLGAQDPDGSPCRDHYTAGGGDELLDRVGHVGGLVDRVLAEIKQQSPHATVIVVGYLRILPPTKGCWPQVPFAAGDTAYFDRAEKALNVALGERARAAGARFVNPYPYSITHDACQPAHRRWVEPLRPAAPAVPMHPNEAGMTSVAGLTWLSAATAR</sequence>
<feature type="chain" id="PRO_5011509088" evidence="3">
    <location>
        <begin position="23"/>
        <end position="289"/>
    </location>
</feature>
<dbReference type="EMBL" id="FOGI01000005">
    <property type="protein sequence ID" value="SER85686.1"/>
    <property type="molecule type" value="Genomic_DNA"/>
</dbReference>
<dbReference type="RefSeq" id="WP_092778265.1">
    <property type="nucleotide sequence ID" value="NZ_FOGI01000005.1"/>
</dbReference>
<feature type="disulfide bond" evidence="2">
    <location>
        <begin position="198"/>
        <end position="247"/>
    </location>
</feature>
<feature type="domain" description="SGNH hydrolase-type esterase" evidence="4">
    <location>
        <begin position="34"/>
        <end position="274"/>
    </location>
</feature>
<evidence type="ECO:0000256" key="3">
    <source>
        <dbReference type="SAM" id="SignalP"/>
    </source>
</evidence>
<dbReference type="InterPro" id="IPR036514">
    <property type="entry name" value="SGNH_hydro_sf"/>
</dbReference>
<dbReference type="STRING" id="155974.SAMN04487818_105520"/>
<keyword evidence="5" id="KW-0378">Hydrolase</keyword>
<name>A0A1H9SKZ7_9PSEU</name>
<dbReference type="AlphaFoldDB" id="A0A1H9SKZ7"/>
<evidence type="ECO:0000313" key="5">
    <source>
        <dbReference type="EMBL" id="SER85686.1"/>
    </source>
</evidence>
<protein>
    <submittedName>
        <fullName evidence="5">GDSL-like Lipase/Acylhydrolase family protein</fullName>
    </submittedName>
</protein>
<evidence type="ECO:0000313" key="6">
    <source>
        <dbReference type="Proteomes" id="UP000199051"/>
    </source>
</evidence>
<gene>
    <name evidence="5" type="ORF">SAMN04487818_105520</name>
</gene>
<dbReference type="GO" id="GO:0004806">
    <property type="term" value="F:triacylglycerol lipase activity"/>
    <property type="evidence" value="ECO:0007669"/>
    <property type="project" value="TreeGrafter"/>
</dbReference>
<accession>A0A1H9SKZ7</accession>
<feature type="active site" description="Nucleophile" evidence="1">
    <location>
        <position position="38"/>
    </location>
</feature>
<dbReference type="CDD" id="cd01823">
    <property type="entry name" value="SEST_like"/>
    <property type="match status" value="1"/>
</dbReference>
<keyword evidence="6" id="KW-1185">Reference proteome</keyword>
<dbReference type="Gene3D" id="3.40.50.1110">
    <property type="entry name" value="SGNH hydrolase"/>
    <property type="match status" value="1"/>
</dbReference>
<dbReference type="Proteomes" id="UP000199051">
    <property type="component" value="Unassembled WGS sequence"/>
</dbReference>
<feature type="disulfide bond" evidence="2">
    <location>
        <begin position="131"/>
        <end position="144"/>
    </location>
</feature>
<dbReference type="PANTHER" id="PTHR37981:SF1">
    <property type="entry name" value="SGNH HYDROLASE-TYPE ESTERASE DOMAIN-CONTAINING PROTEIN"/>
    <property type="match status" value="1"/>
</dbReference>
<evidence type="ECO:0000256" key="2">
    <source>
        <dbReference type="PIRSR" id="PIRSR637460-2"/>
    </source>
</evidence>
<feature type="disulfide bond" evidence="2">
    <location>
        <begin position="55"/>
        <end position="80"/>
    </location>
</feature>